<organism evidence="2">
    <name type="scientific">marine sediment metagenome</name>
    <dbReference type="NCBI Taxonomy" id="412755"/>
    <lineage>
        <taxon>unclassified sequences</taxon>
        <taxon>metagenomes</taxon>
        <taxon>ecological metagenomes</taxon>
    </lineage>
</organism>
<gene>
    <name evidence="2" type="ORF">LCGC14_3086320</name>
</gene>
<evidence type="ECO:0000256" key="1">
    <source>
        <dbReference type="SAM" id="MobiDB-lite"/>
    </source>
</evidence>
<protein>
    <submittedName>
        <fullName evidence="2">Uncharacterized protein</fullName>
    </submittedName>
</protein>
<accession>A0A0F8WBP0</accession>
<feature type="non-terminal residue" evidence="2">
    <location>
        <position position="288"/>
    </location>
</feature>
<sequence length="288" mass="29907">MAAAERALTISGRGGPARRAAGGAGVTSRIRKELARLSQSPFEPQFGPAPEFVAPDRPDFQTSRGVPFASELDEAIAGIRGRDTATSAGELAGLEGLFEAADPTSRLAEVRKRLETVIGPEALNKAIAGGFGRGPAAAEATTQAGAALTLPILESSFAAKGLANQFKVALEQARFSREQSQQRDLLDSVLNKVNAGISIESLNAQERQALAQFNISTAGQESQFNLAGAELQSNREIARSNIGLSTQDRTIGLLDQLRSIREGNLNRAAANTGGSITNLGARSGGGGG</sequence>
<evidence type="ECO:0000313" key="2">
    <source>
        <dbReference type="EMBL" id="KKK54282.1"/>
    </source>
</evidence>
<dbReference type="EMBL" id="LAZR01066075">
    <property type="protein sequence ID" value="KKK54282.1"/>
    <property type="molecule type" value="Genomic_DNA"/>
</dbReference>
<name>A0A0F8WBP0_9ZZZZ</name>
<dbReference type="AlphaFoldDB" id="A0A0F8WBP0"/>
<proteinExistence type="predicted"/>
<reference evidence="2" key="1">
    <citation type="journal article" date="2015" name="Nature">
        <title>Complex archaea that bridge the gap between prokaryotes and eukaryotes.</title>
        <authorList>
            <person name="Spang A."/>
            <person name="Saw J.H."/>
            <person name="Jorgensen S.L."/>
            <person name="Zaremba-Niedzwiedzka K."/>
            <person name="Martijn J."/>
            <person name="Lind A.E."/>
            <person name="van Eijk R."/>
            <person name="Schleper C."/>
            <person name="Guy L."/>
            <person name="Ettema T.J."/>
        </authorList>
    </citation>
    <scope>NUCLEOTIDE SEQUENCE</scope>
</reference>
<feature type="region of interest" description="Disordered" evidence="1">
    <location>
        <begin position="1"/>
        <end position="26"/>
    </location>
</feature>
<comment type="caution">
    <text evidence="2">The sequence shown here is derived from an EMBL/GenBank/DDBJ whole genome shotgun (WGS) entry which is preliminary data.</text>
</comment>